<sequence>AIFGRNTSQEIPAKSRHPTMRTHLCADRGKEERAESHYPINVCPSLQIVDLAWDFVRVMWPRLRSAIVPA</sequence>
<accession>A0A4Y2MYN7</accession>
<feature type="region of interest" description="Disordered" evidence="1">
    <location>
        <begin position="1"/>
        <end position="20"/>
    </location>
</feature>
<evidence type="ECO:0000313" key="3">
    <source>
        <dbReference type="Proteomes" id="UP000499080"/>
    </source>
</evidence>
<dbReference type="Proteomes" id="UP000499080">
    <property type="component" value="Unassembled WGS sequence"/>
</dbReference>
<organism evidence="2 3">
    <name type="scientific">Araneus ventricosus</name>
    <name type="common">Orbweaver spider</name>
    <name type="synonym">Epeira ventricosa</name>
    <dbReference type="NCBI Taxonomy" id="182803"/>
    <lineage>
        <taxon>Eukaryota</taxon>
        <taxon>Metazoa</taxon>
        <taxon>Ecdysozoa</taxon>
        <taxon>Arthropoda</taxon>
        <taxon>Chelicerata</taxon>
        <taxon>Arachnida</taxon>
        <taxon>Araneae</taxon>
        <taxon>Araneomorphae</taxon>
        <taxon>Entelegynae</taxon>
        <taxon>Araneoidea</taxon>
        <taxon>Araneidae</taxon>
        <taxon>Araneus</taxon>
    </lineage>
</organism>
<keyword evidence="3" id="KW-1185">Reference proteome</keyword>
<dbReference type="AlphaFoldDB" id="A0A4Y2MYN7"/>
<proteinExistence type="predicted"/>
<feature type="non-terminal residue" evidence="2">
    <location>
        <position position="1"/>
    </location>
</feature>
<evidence type="ECO:0000256" key="1">
    <source>
        <dbReference type="SAM" id="MobiDB-lite"/>
    </source>
</evidence>
<feature type="compositionally biased region" description="Polar residues" evidence="1">
    <location>
        <begin position="1"/>
        <end position="10"/>
    </location>
</feature>
<gene>
    <name evidence="2" type="ORF">AVEN_124462_1</name>
</gene>
<name>A0A4Y2MYN7_ARAVE</name>
<dbReference type="EMBL" id="BGPR01125483">
    <property type="protein sequence ID" value="GBN32271.1"/>
    <property type="molecule type" value="Genomic_DNA"/>
</dbReference>
<protein>
    <submittedName>
        <fullName evidence="2">Uncharacterized protein</fullName>
    </submittedName>
</protein>
<reference evidence="2 3" key="1">
    <citation type="journal article" date="2019" name="Sci. Rep.">
        <title>Orb-weaving spider Araneus ventricosus genome elucidates the spidroin gene catalogue.</title>
        <authorList>
            <person name="Kono N."/>
            <person name="Nakamura H."/>
            <person name="Ohtoshi R."/>
            <person name="Moran D.A.P."/>
            <person name="Shinohara A."/>
            <person name="Yoshida Y."/>
            <person name="Fujiwara M."/>
            <person name="Mori M."/>
            <person name="Tomita M."/>
            <person name="Arakawa K."/>
        </authorList>
    </citation>
    <scope>NUCLEOTIDE SEQUENCE [LARGE SCALE GENOMIC DNA]</scope>
</reference>
<evidence type="ECO:0000313" key="2">
    <source>
        <dbReference type="EMBL" id="GBN32271.1"/>
    </source>
</evidence>
<comment type="caution">
    <text evidence="2">The sequence shown here is derived from an EMBL/GenBank/DDBJ whole genome shotgun (WGS) entry which is preliminary data.</text>
</comment>